<dbReference type="KEGG" id="xla:108710237"/>
<organism evidence="7 8">
    <name type="scientific">Xenopus laevis</name>
    <name type="common">African clawed frog</name>
    <dbReference type="NCBI Taxonomy" id="8355"/>
    <lineage>
        <taxon>Eukaryota</taxon>
        <taxon>Metazoa</taxon>
        <taxon>Chordata</taxon>
        <taxon>Craniata</taxon>
        <taxon>Vertebrata</taxon>
        <taxon>Euteleostomi</taxon>
        <taxon>Amphibia</taxon>
        <taxon>Batrachia</taxon>
        <taxon>Anura</taxon>
        <taxon>Pipoidea</taxon>
        <taxon>Pipidae</taxon>
        <taxon>Xenopodinae</taxon>
        <taxon>Xenopus</taxon>
        <taxon>Xenopus</taxon>
    </lineage>
</organism>
<dbReference type="InterPro" id="IPR001239">
    <property type="entry name" value="Prot_inh_Kazal-m"/>
</dbReference>
<evidence type="ECO:0000259" key="6">
    <source>
        <dbReference type="PROSITE" id="PS51465"/>
    </source>
</evidence>
<dbReference type="OrthoDB" id="126772at2759"/>
<keyword evidence="7" id="KW-1185">Reference proteome</keyword>
<evidence type="ECO:0000256" key="4">
    <source>
        <dbReference type="ARBA" id="ARBA00022900"/>
    </source>
</evidence>
<evidence type="ECO:0000256" key="5">
    <source>
        <dbReference type="ARBA" id="ARBA00023157"/>
    </source>
</evidence>
<protein>
    <submittedName>
        <fullName evidence="8">Double-headed protease inhibitor, submandibular gland</fullName>
    </submittedName>
</protein>
<keyword evidence="3 8" id="KW-0646">Protease inhibitor</keyword>
<feature type="domain" description="Kazal-like" evidence="6">
    <location>
        <begin position="25"/>
        <end position="86"/>
    </location>
</feature>
<feature type="domain" description="Kazal-like" evidence="6">
    <location>
        <begin position="149"/>
        <end position="203"/>
    </location>
</feature>
<dbReference type="RefSeq" id="XP_041442154.1">
    <property type="nucleotide sequence ID" value="XM_041586220.1"/>
</dbReference>
<dbReference type="SMART" id="SM00280">
    <property type="entry name" value="KAZAL"/>
    <property type="match status" value="3"/>
</dbReference>
<proteinExistence type="predicted"/>
<dbReference type="GeneID" id="108710237"/>
<dbReference type="InterPro" id="IPR050159">
    <property type="entry name" value="Kazal-type_SerProtInhib"/>
</dbReference>
<keyword evidence="4" id="KW-0722">Serine protease inhibitor</keyword>
<dbReference type="OMA" id="LCGSDNT"/>
<name>A0A1L8GXR9_XENLA</name>
<feature type="domain" description="Kazal-like" evidence="6">
    <location>
        <begin position="87"/>
        <end position="148"/>
    </location>
</feature>
<evidence type="ECO:0000256" key="1">
    <source>
        <dbReference type="ARBA" id="ARBA00004613"/>
    </source>
</evidence>
<keyword evidence="2" id="KW-0964">Secreted</keyword>
<dbReference type="PANTHER" id="PTHR47499">
    <property type="entry name" value="SERINE PROTEASE INHIBITOR KAZAL-TYPE 7 SPINK7"/>
    <property type="match status" value="1"/>
</dbReference>
<evidence type="ECO:0000256" key="2">
    <source>
        <dbReference type="ARBA" id="ARBA00022525"/>
    </source>
</evidence>
<keyword evidence="5" id="KW-1015">Disulfide bond</keyword>
<dbReference type="STRING" id="8355.A0A1L8GXR9"/>
<evidence type="ECO:0000256" key="3">
    <source>
        <dbReference type="ARBA" id="ARBA00022690"/>
    </source>
</evidence>
<gene>
    <name evidence="8" type="primary">LOC108710237</name>
</gene>
<dbReference type="GO" id="GO:0005576">
    <property type="term" value="C:extracellular region"/>
    <property type="evidence" value="ECO:0007669"/>
    <property type="project" value="UniProtKB-SubCell"/>
</dbReference>
<dbReference type="PROSITE" id="PS51465">
    <property type="entry name" value="KAZAL_2"/>
    <property type="match status" value="3"/>
</dbReference>
<dbReference type="PANTHER" id="PTHR47499:SF1">
    <property type="entry name" value="SERINE PROTEASE INHIBITOR KAZAL-TYPE 7"/>
    <property type="match status" value="1"/>
</dbReference>
<accession>A0A1L8GXR9</accession>
<comment type="subcellular location">
    <subcellularLocation>
        <location evidence="1">Secreted</location>
    </subcellularLocation>
</comment>
<dbReference type="InterPro" id="IPR002350">
    <property type="entry name" value="Kazal_dom"/>
</dbReference>
<dbReference type="PRINTS" id="PR00290">
    <property type="entry name" value="KAZALINHBTR"/>
</dbReference>
<dbReference type="Proteomes" id="UP000186698">
    <property type="component" value="Chromosome 3L"/>
</dbReference>
<dbReference type="Gene3D" id="3.30.60.30">
    <property type="match status" value="3"/>
</dbReference>
<dbReference type="SUPFAM" id="SSF100895">
    <property type="entry name" value="Kazal-type serine protease inhibitors"/>
    <property type="match status" value="3"/>
</dbReference>
<evidence type="ECO:0000313" key="7">
    <source>
        <dbReference type="Proteomes" id="UP000186698"/>
    </source>
</evidence>
<reference evidence="8" key="1">
    <citation type="submission" date="2025-08" db="UniProtKB">
        <authorList>
            <consortium name="RefSeq"/>
        </authorList>
    </citation>
    <scope>IDENTIFICATION</scope>
    <source>
        <strain evidence="8">J_2021</strain>
        <tissue evidence="8">Erythrocytes</tissue>
    </source>
</reference>
<dbReference type="Pfam" id="PF00050">
    <property type="entry name" value="Kazal_1"/>
    <property type="match status" value="3"/>
</dbReference>
<sequence>MKAECVFVLIAALVGSFPGIRSYQGNTEINCNAYKKRGEEDLMCTKDYKPVCGTDGESYDNKCLLCAARLKKKKNIDIKDAGRCPFPGYKVNCSKFMKFDEDVKKPCTREFKQLCGTDGVTYTNECHLCAAVKKKTNISVKHKGSCSIKGQMVDCSMFKDVCTLQYEPLCGSDGMSYGNKCSYCIAQNKNSKLRFLFEGECYP</sequence>
<dbReference type="PROSITE" id="PS00282">
    <property type="entry name" value="KAZAL_1"/>
    <property type="match status" value="3"/>
</dbReference>
<dbReference type="CDD" id="cd00104">
    <property type="entry name" value="KAZAL_FS"/>
    <property type="match status" value="1"/>
</dbReference>
<dbReference type="PaxDb" id="8355-A0A1L8GXR9"/>
<dbReference type="AlphaFoldDB" id="A0A1L8GXR9"/>
<dbReference type="GO" id="GO:0004867">
    <property type="term" value="F:serine-type endopeptidase inhibitor activity"/>
    <property type="evidence" value="ECO:0007669"/>
    <property type="project" value="UniProtKB-KW"/>
</dbReference>
<evidence type="ECO:0000313" key="8">
    <source>
        <dbReference type="RefSeq" id="XP_041442154.1"/>
    </source>
</evidence>
<dbReference type="InterPro" id="IPR036058">
    <property type="entry name" value="Kazal_dom_sf"/>
</dbReference>